<evidence type="ECO:0000259" key="1">
    <source>
        <dbReference type="Pfam" id="PF12728"/>
    </source>
</evidence>
<accession>A0A081R9G6</accession>
<evidence type="ECO:0000313" key="2">
    <source>
        <dbReference type="EMBL" id="KEQ51839.1"/>
    </source>
</evidence>
<protein>
    <submittedName>
        <fullName evidence="2">Excisionase family DNA binding domain-containing protein</fullName>
    </submittedName>
</protein>
<proteinExistence type="predicted"/>
<dbReference type="AlphaFoldDB" id="A0A081R9G6"/>
<dbReference type="EMBL" id="JFHR01000062">
    <property type="protein sequence ID" value="KEQ51839.1"/>
    <property type="molecule type" value="Genomic_DNA"/>
</dbReference>
<dbReference type="InterPro" id="IPR041657">
    <property type="entry name" value="HTH_17"/>
</dbReference>
<dbReference type="SUPFAM" id="SSF46955">
    <property type="entry name" value="Putative DNA-binding domain"/>
    <property type="match status" value="1"/>
</dbReference>
<name>A0A081R9G6_SPHCR</name>
<feature type="domain" description="Helix-turn-helix" evidence="1">
    <location>
        <begin position="29"/>
        <end position="77"/>
    </location>
</feature>
<dbReference type="eggNOG" id="COG3311">
    <property type="taxonomic scope" value="Bacteria"/>
</dbReference>
<gene>
    <name evidence="2" type="ORF">BV95_03913</name>
</gene>
<dbReference type="OrthoDB" id="9806994at2"/>
<organism evidence="2 3">
    <name type="scientific">Sphingobium chlorophenolicum</name>
    <dbReference type="NCBI Taxonomy" id="46429"/>
    <lineage>
        <taxon>Bacteria</taxon>
        <taxon>Pseudomonadati</taxon>
        <taxon>Pseudomonadota</taxon>
        <taxon>Alphaproteobacteria</taxon>
        <taxon>Sphingomonadales</taxon>
        <taxon>Sphingomonadaceae</taxon>
        <taxon>Sphingobium</taxon>
    </lineage>
</organism>
<reference evidence="2 3" key="1">
    <citation type="submission" date="2014-02" db="EMBL/GenBank/DDBJ databases">
        <title>Whole genome sequence of Sphingobium chlorophenolicum NBRC 16172.</title>
        <authorList>
            <person name="Gan H.M."/>
            <person name="Gan H.Y."/>
            <person name="Chew T.H."/>
            <person name="Savka M.A."/>
        </authorList>
    </citation>
    <scope>NUCLEOTIDE SEQUENCE [LARGE SCALE GENOMIC DNA]</scope>
    <source>
        <strain evidence="2 3">NBRC 16172</strain>
    </source>
</reference>
<dbReference type="Proteomes" id="UP000028411">
    <property type="component" value="Unassembled WGS sequence"/>
</dbReference>
<sequence>MTDEATERRDAAPSKLAERARIARETCPYLTAKQAAFHLGMAADTLKKLRLRGRGPRCRMHGGSWRYHIDDLDAWSAARMAGEGA</sequence>
<dbReference type="Pfam" id="PF12728">
    <property type="entry name" value="HTH_17"/>
    <property type="match status" value="1"/>
</dbReference>
<comment type="caution">
    <text evidence="2">The sequence shown here is derived from an EMBL/GenBank/DDBJ whole genome shotgun (WGS) entry which is preliminary data.</text>
</comment>
<dbReference type="InterPro" id="IPR009061">
    <property type="entry name" value="DNA-bd_dom_put_sf"/>
</dbReference>
<dbReference type="RefSeq" id="WP_051749896.1">
    <property type="nucleotide sequence ID" value="NZ_JFHR01000062.1"/>
</dbReference>
<dbReference type="PATRIC" id="fig|46429.4.peg.3903"/>
<evidence type="ECO:0000313" key="3">
    <source>
        <dbReference type="Proteomes" id="UP000028411"/>
    </source>
</evidence>